<dbReference type="Pfam" id="PF00795">
    <property type="entry name" value="CN_hydrolase"/>
    <property type="match status" value="1"/>
</dbReference>
<gene>
    <name evidence="3" type="ORF">F7P68_0007865</name>
</gene>
<evidence type="ECO:0000259" key="2">
    <source>
        <dbReference type="PROSITE" id="PS50263"/>
    </source>
</evidence>
<sequence length="279" mass="31493">MSIFQTNKDIEVLMMNIKALQYQVAFGDVEENITRVREQFERAELKGTDVVVLPEMWTSGYDLENIQKHACQDLEPAKSVVSELAQKYDVNIVAGSVANIKDDPDEVYNTAFVVDRSGALVYEYSKMHLVPMLNEPEYLTGGKDKVETFTLDGNTCGLVICYDLRFPELFRDLALKGATSIFTVAEWPMARKAHWEVLIKARAIENQCYLIASNTYGEIGDQEFAGRSMIIDPFGKVVDEAADHGDAAVTGQLDGNEVARIRKEVPIFDSRKREMYHFL</sequence>
<reference evidence="4" key="1">
    <citation type="submission" date="2020-04" db="EMBL/GenBank/DDBJ databases">
        <title>Genome analysis and biological profiling of marine Cellulosimicrobium funkei MOSEL-ME6.</title>
        <authorList>
            <person name="Tanveer F."/>
            <person name="Xie Y."/>
            <person name="Shinwari Z.K."/>
        </authorList>
    </citation>
    <scope>NUCLEOTIDE SEQUENCE [LARGE SCALE GENOMIC DNA]</scope>
    <source>
        <strain evidence="4">MOSEL-ME25</strain>
    </source>
</reference>
<evidence type="ECO:0000256" key="1">
    <source>
        <dbReference type="ARBA" id="ARBA00010613"/>
    </source>
</evidence>
<comment type="similarity">
    <text evidence="1">Belongs to the carbon-nitrogen hydrolase superfamily. NIT1/NIT2 family.</text>
</comment>
<dbReference type="GeneID" id="77845203"/>
<name>A0ABT4YHY5_9STAP</name>
<organism evidence="3 4">
    <name type="scientific">Salinicoccus roseus</name>
    <dbReference type="NCBI Taxonomy" id="45670"/>
    <lineage>
        <taxon>Bacteria</taxon>
        <taxon>Bacillati</taxon>
        <taxon>Bacillota</taxon>
        <taxon>Bacilli</taxon>
        <taxon>Bacillales</taxon>
        <taxon>Staphylococcaceae</taxon>
        <taxon>Salinicoccus</taxon>
    </lineage>
</organism>
<keyword evidence="4" id="KW-1185">Reference proteome</keyword>
<dbReference type="PANTHER" id="PTHR23088">
    <property type="entry name" value="NITRILASE-RELATED"/>
    <property type="match status" value="1"/>
</dbReference>
<dbReference type="Gene3D" id="3.60.110.10">
    <property type="entry name" value="Carbon-nitrogen hydrolase"/>
    <property type="match status" value="1"/>
</dbReference>
<reference evidence="3 4" key="2">
    <citation type="submission" date="2022-12" db="EMBL/GenBank/DDBJ databases">
        <title>Genome analysis and biological profiling of marine Salinicoccus roseus MOSEL-ME25.</title>
        <authorList>
            <person name="Mirza F.T."/>
            <person name="Xie Y."/>
            <person name="Shinwari Z.K."/>
        </authorList>
    </citation>
    <scope>NUCLEOTIDE SEQUENCE [LARGE SCALE GENOMIC DNA]</scope>
    <source>
        <strain evidence="3 4">MOSEL-ME25</strain>
    </source>
</reference>
<dbReference type="PANTHER" id="PTHR23088:SF27">
    <property type="entry name" value="DEAMINATED GLUTATHIONE AMIDASE"/>
    <property type="match status" value="1"/>
</dbReference>
<dbReference type="InterPro" id="IPR036526">
    <property type="entry name" value="C-N_Hydrolase_sf"/>
</dbReference>
<comment type="caution">
    <text evidence="3">The sequence shown here is derived from an EMBL/GenBank/DDBJ whole genome shotgun (WGS) entry which is preliminary data.</text>
</comment>
<keyword evidence="3" id="KW-0378">Hydrolase</keyword>
<dbReference type="EMBL" id="JABEVU030000001">
    <property type="protein sequence ID" value="MDB0580446.1"/>
    <property type="molecule type" value="Genomic_DNA"/>
</dbReference>
<evidence type="ECO:0000313" key="4">
    <source>
        <dbReference type="Proteomes" id="UP000527860"/>
    </source>
</evidence>
<dbReference type="Proteomes" id="UP000527860">
    <property type="component" value="Unassembled WGS sequence"/>
</dbReference>
<dbReference type="RefSeq" id="WP_235364166.1">
    <property type="nucleotide sequence ID" value="NZ_JABEVU030000001.1"/>
</dbReference>
<dbReference type="CDD" id="cd07583">
    <property type="entry name" value="nitrilase_5"/>
    <property type="match status" value="1"/>
</dbReference>
<dbReference type="GO" id="GO:0016787">
    <property type="term" value="F:hydrolase activity"/>
    <property type="evidence" value="ECO:0007669"/>
    <property type="project" value="UniProtKB-KW"/>
</dbReference>
<dbReference type="PROSITE" id="PS50263">
    <property type="entry name" value="CN_HYDROLASE"/>
    <property type="match status" value="1"/>
</dbReference>
<evidence type="ECO:0000313" key="3">
    <source>
        <dbReference type="EMBL" id="MDB0580446.1"/>
    </source>
</evidence>
<dbReference type="PROSITE" id="PS01227">
    <property type="entry name" value="UPF0012"/>
    <property type="match status" value="1"/>
</dbReference>
<dbReference type="InterPro" id="IPR003010">
    <property type="entry name" value="C-N_Hydrolase"/>
</dbReference>
<dbReference type="SUPFAM" id="SSF56317">
    <property type="entry name" value="Carbon-nitrogen hydrolase"/>
    <property type="match status" value="1"/>
</dbReference>
<protein>
    <submittedName>
        <fullName evidence="3">Carbon-nitrogen family hydrolase</fullName>
    </submittedName>
</protein>
<dbReference type="InterPro" id="IPR001110">
    <property type="entry name" value="UPF0012_CS"/>
</dbReference>
<feature type="domain" description="CN hydrolase" evidence="2">
    <location>
        <begin position="15"/>
        <end position="255"/>
    </location>
</feature>
<proteinExistence type="inferred from homology"/>
<accession>A0ABT4YHY5</accession>